<reference evidence="3" key="1">
    <citation type="submission" date="2016-12" db="EMBL/GenBank/DDBJ databases">
        <title>Comparative genomics of four Isosphaeraceae planctomycetes: a common pool of plasmids and glycoside hydrolase genes.</title>
        <authorList>
            <person name="Ivanova A."/>
        </authorList>
    </citation>
    <scope>NUCLEOTIDE SEQUENCE [LARGE SCALE GENOMIC DNA]</scope>
    <source>
        <strain evidence="3">PX4</strain>
    </source>
</reference>
<protein>
    <submittedName>
        <fullName evidence="2">Uncharacterized protein</fullName>
    </submittedName>
</protein>
<organism evidence="2 3">
    <name type="scientific">Paludisphaera borealis</name>
    <dbReference type="NCBI Taxonomy" id="1387353"/>
    <lineage>
        <taxon>Bacteria</taxon>
        <taxon>Pseudomonadati</taxon>
        <taxon>Planctomycetota</taxon>
        <taxon>Planctomycetia</taxon>
        <taxon>Isosphaerales</taxon>
        <taxon>Isosphaeraceae</taxon>
        <taxon>Paludisphaera</taxon>
    </lineage>
</organism>
<keyword evidence="3" id="KW-1185">Reference proteome</keyword>
<evidence type="ECO:0000313" key="2">
    <source>
        <dbReference type="EMBL" id="APW60251.1"/>
    </source>
</evidence>
<sequence>MSDRFAKALPRISTIDMIYGPVAGYLEQAPYSDHVECGLSPLDNYVIHLILEFCPRPIIAADLASRSSWGATTIACLANHRVARVAVEEETSALPPRGERLHEIIQSYADSSALAARGALAVVPQTDDRWERLGSTAHHDAIPVLLLPASIAASSSGEIVTSFLDRFADGVVVVLGMGKTRDDPNARGVLGLASSETGPVVHLLREEAPSLYDCSIALVFHQTNRVAPDVLKRIEQLFTTNYDFLTLVRDACLYAVERGVRNQGKSLDARARSSGRMGDRTSLSESLLNPDIEEEVLRERNVRLQEQVEDLEAKLRKELERGLGKTLVVLPARRFLAFGRRYRKVIAPRNSLRERFARGLLQMYKGRKDLDAA</sequence>
<dbReference type="KEGG" id="pbor:BSF38_01718"/>
<accession>A0A1U7CMV5</accession>
<keyword evidence="1" id="KW-0175">Coiled coil</keyword>
<dbReference type="EMBL" id="CP019082">
    <property type="protein sequence ID" value="APW60251.1"/>
    <property type="molecule type" value="Genomic_DNA"/>
</dbReference>
<evidence type="ECO:0000313" key="3">
    <source>
        <dbReference type="Proteomes" id="UP000186309"/>
    </source>
</evidence>
<name>A0A1U7CMV5_9BACT</name>
<proteinExistence type="predicted"/>
<dbReference type="AlphaFoldDB" id="A0A1U7CMV5"/>
<evidence type="ECO:0000256" key="1">
    <source>
        <dbReference type="SAM" id="Coils"/>
    </source>
</evidence>
<feature type="coiled-coil region" evidence="1">
    <location>
        <begin position="294"/>
        <end position="321"/>
    </location>
</feature>
<dbReference type="RefSeq" id="WP_076344754.1">
    <property type="nucleotide sequence ID" value="NZ_CP019082.1"/>
</dbReference>
<gene>
    <name evidence="2" type="ORF">BSF38_01718</name>
</gene>
<dbReference type="Proteomes" id="UP000186309">
    <property type="component" value="Chromosome"/>
</dbReference>